<proteinExistence type="predicted"/>
<dbReference type="AlphaFoldDB" id="A0A179HAN2"/>
<sequence>MRRRKPLGRSSAESAPTSLPGVIGNLPRRPPGPPSSQTLPSPPCPCRSQAPNWQAGRRAVTRRSHCTSPRVAALH</sequence>
<comment type="caution">
    <text evidence="2">The sequence shown here is derived from an EMBL/GenBank/DDBJ whole genome shotgun (WGS) entry which is preliminary data.</text>
</comment>
<reference evidence="2 4" key="1">
    <citation type="submission" date="2016-01" db="EMBL/GenBank/DDBJ databases">
        <title>Biosynthesis of antibiotic leucinostatins and their inhibition on Phytophthora in bio-control Purpureocillium lilacinum.</title>
        <authorList>
            <person name="Wang G."/>
            <person name="Liu Z."/>
            <person name="Lin R."/>
            <person name="Li E."/>
            <person name="Mao Z."/>
            <person name="Ling J."/>
            <person name="Yin W."/>
            <person name="Xie B."/>
        </authorList>
    </citation>
    <scope>NUCLEOTIDE SEQUENCE [LARGE SCALE GENOMIC DNA]</scope>
    <source>
        <strain evidence="2">PLBJ-1</strain>
        <strain evidence="3">PLFJ-1</strain>
    </source>
</reference>
<evidence type="ECO:0000313" key="2">
    <source>
        <dbReference type="EMBL" id="OAQ86489.1"/>
    </source>
</evidence>
<dbReference type="Proteomes" id="UP000078240">
    <property type="component" value="Unassembled WGS sequence"/>
</dbReference>
<evidence type="ECO:0000256" key="1">
    <source>
        <dbReference type="SAM" id="MobiDB-lite"/>
    </source>
</evidence>
<feature type="region of interest" description="Disordered" evidence="1">
    <location>
        <begin position="1"/>
        <end position="75"/>
    </location>
</feature>
<dbReference type="EMBL" id="LSBH01000001">
    <property type="protein sequence ID" value="OAQ86489.1"/>
    <property type="molecule type" value="Genomic_DNA"/>
</dbReference>
<evidence type="ECO:0000313" key="3">
    <source>
        <dbReference type="EMBL" id="OAQ94452.1"/>
    </source>
</evidence>
<gene>
    <name evidence="2" type="ORF">VFPBJ_00529</name>
    <name evidence="3" type="ORF">VFPFJ_00561</name>
</gene>
<dbReference type="EMBL" id="LSBI01000001">
    <property type="protein sequence ID" value="OAQ94452.1"/>
    <property type="molecule type" value="Genomic_DNA"/>
</dbReference>
<dbReference type="Proteomes" id="UP000078340">
    <property type="component" value="Unassembled WGS sequence"/>
</dbReference>
<feature type="compositionally biased region" description="Pro residues" evidence="1">
    <location>
        <begin position="28"/>
        <end position="45"/>
    </location>
</feature>
<organism evidence="2 4">
    <name type="scientific">Purpureocillium lilacinum</name>
    <name type="common">Paecilomyces lilacinus</name>
    <dbReference type="NCBI Taxonomy" id="33203"/>
    <lineage>
        <taxon>Eukaryota</taxon>
        <taxon>Fungi</taxon>
        <taxon>Dikarya</taxon>
        <taxon>Ascomycota</taxon>
        <taxon>Pezizomycotina</taxon>
        <taxon>Sordariomycetes</taxon>
        <taxon>Hypocreomycetidae</taxon>
        <taxon>Hypocreales</taxon>
        <taxon>Ophiocordycipitaceae</taxon>
        <taxon>Purpureocillium</taxon>
    </lineage>
</organism>
<name>A0A179HAN2_PURLI</name>
<accession>A0A179HAN2</accession>
<evidence type="ECO:0000313" key="4">
    <source>
        <dbReference type="Proteomes" id="UP000078240"/>
    </source>
</evidence>
<protein>
    <submittedName>
        <fullName evidence="2">Uncharacterized protein</fullName>
    </submittedName>
</protein>